<reference evidence="2 3" key="1">
    <citation type="journal article" date="2018" name="Mol. Biol. Evol.">
        <title>Broad Genomic Sampling Reveals a Smut Pathogenic Ancestry of the Fungal Clade Ustilaginomycotina.</title>
        <authorList>
            <person name="Kijpornyongpan T."/>
            <person name="Mondo S.J."/>
            <person name="Barry K."/>
            <person name="Sandor L."/>
            <person name="Lee J."/>
            <person name="Lipzen A."/>
            <person name="Pangilinan J."/>
            <person name="LaButti K."/>
            <person name="Hainaut M."/>
            <person name="Henrissat B."/>
            <person name="Grigoriev I.V."/>
            <person name="Spatafora J.W."/>
            <person name="Aime M.C."/>
        </authorList>
    </citation>
    <scope>NUCLEOTIDE SEQUENCE [LARGE SCALE GENOMIC DNA]</scope>
    <source>
        <strain evidence="2 3">MCA 3645</strain>
    </source>
</reference>
<evidence type="ECO:0000313" key="2">
    <source>
        <dbReference type="EMBL" id="PWY96880.1"/>
    </source>
</evidence>
<evidence type="ECO:0000313" key="3">
    <source>
        <dbReference type="Proteomes" id="UP000246740"/>
    </source>
</evidence>
<dbReference type="AlphaFoldDB" id="A0A317XHY1"/>
<protein>
    <submittedName>
        <fullName evidence="2">Uncharacterized protein</fullName>
    </submittedName>
</protein>
<dbReference type="Proteomes" id="UP000246740">
    <property type="component" value="Unassembled WGS sequence"/>
</dbReference>
<feature type="region of interest" description="Disordered" evidence="1">
    <location>
        <begin position="83"/>
        <end position="113"/>
    </location>
</feature>
<name>A0A317XHY1_9BASI</name>
<sequence length="113" mass="12304">MIDASKALYTFQQPQRLLVADSPDHTVADKTLSPGFCNSASGSPSSEPLFPSFLHLSSSSLLPSPPPPPPTLDLWHLDSRHLHAPPSRSRRDYSATRSQNPPKLGPMPRVVLV</sequence>
<gene>
    <name evidence="2" type="ORF">BCV70DRAFT_102504</name>
</gene>
<accession>A0A317XHY1</accession>
<proteinExistence type="predicted"/>
<dbReference type="EMBL" id="KZ819245">
    <property type="protein sequence ID" value="PWY96880.1"/>
    <property type="molecule type" value="Genomic_DNA"/>
</dbReference>
<evidence type="ECO:0000256" key="1">
    <source>
        <dbReference type="SAM" id="MobiDB-lite"/>
    </source>
</evidence>
<organism evidence="2 3">
    <name type="scientific">Testicularia cyperi</name>
    <dbReference type="NCBI Taxonomy" id="1882483"/>
    <lineage>
        <taxon>Eukaryota</taxon>
        <taxon>Fungi</taxon>
        <taxon>Dikarya</taxon>
        <taxon>Basidiomycota</taxon>
        <taxon>Ustilaginomycotina</taxon>
        <taxon>Ustilaginomycetes</taxon>
        <taxon>Ustilaginales</taxon>
        <taxon>Anthracoideaceae</taxon>
        <taxon>Testicularia</taxon>
    </lineage>
</organism>
<dbReference type="InParanoid" id="A0A317XHY1"/>
<keyword evidence="3" id="KW-1185">Reference proteome</keyword>